<dbReference type="PANTHER" id="PTHR24300:SF403">
    <property type="entry name" value="CYTOCHROME P450 306A1"/>
    <property type="match status" value="1"/>
</dbReference>
<evidence type="ECO:0000256" key="3">
    <source>
        <dbReference type="ARBA" id="ARBA00023004"/>
    </source>
</evidence>
<evidence type="ECO:0000256" key="2">
    <source>
        <dbReference type="ARBA" id="ARBA00022723"/>
    </source>
</evidence>
<organism evidence="6 7">
    <name type="scientific">Aplysia californica</name>
    <name type="common">California sea hare</name>
    <dbReference type="NCBI Taxonomy" id="6500"/>
    <lineage>
        <taxon>Eukaryota</taxon>
        <taxon>Metazoa</taxon>
        <taxon>Spiralia</taxon>
        <taxon>Lophotrochozoa</taxon>
        <taxon>Mollusca</taxon>
        <taxon>Gastropoda</taxon>
        <taxon>Heterobranchia</taxon>
        <taxon>Euthyneura</taxon>
        <taxon>Tectipleura</taxon>
        <taxon>Aplysiida</taxon>
        <taxon>Aplysioidea</taxon>
        <taxon>Aplysiidae</taxon>
        <taxon>Aplysia</taxon>
    </lineage>
</organism>
<keyword evidence="5" id="KW-1133">Transmembrane helix</keyword>
<dbReference type="SUPFAM" id="SSF48264">
    <property type="entry name" value="Cytochrome P450"/>
    <property type="match status" value="1"/>
</dbReference>
<keyword evidence="5" id="KW-0472">Membrane</keyword>
<dbReference type="InterPro" id="IPR017972">
    <property type="entry name" value="Cyt_P450_CS"/>
</dbReference>
<keyword evidence="4" id="KW-0349">Heme</keyword>
<evidence type="ECO:0000256" key="1">
    <source>
        <dbReference type="ARBA" id="ARBA00010617"/>
    </source>
</evidence>
<dbReference type="PROSITE" id="PS00086">
    <property type="entry name" value="CYTOCHROME_P450"/>
    <property type="match status" value="1"/>
</dbReference>
<dbReference type="InterPro" id="IPR001128">
    <property type="entry name" value="Cyt_P450"/>
</dbReference>
<feature type="transmembrane region" description="Helical" evidence="5">
    <location>
        <begin position="28"/>
        <end position="51"/>
    </location>
</feature>
<dbReference type="Pfam" id="PF00067">
    <property type="entry name" value="p450"/>
    <property type="match status" value="1"/>
</dbReference>
<keyword evidence="4" id="KW-0503">Monooxygenase</keyword>
<protein>
    <submittedName>
        <fullName evidence="7">Cytochrome P450 2C42</fullName>
    </submittedName>
</protein>
<proteinExistence type="inferred from homology"/>
<keyword evidence="6" id="KW-1185">Reference proteome</keyword>
<evidence type="ECO:0000256" key="5">
    <source>
        <dbReference type="SAM" id="Phobius"/>
    </source>
</evidence>
<sequence length="476" mass="54989">MPHKCCGDSTGQKGQVIQQYRMTSVQSLAVWLTPSYGLALLTTLLLAWLLVSTLLTGRGKNLPPGPRGWRAIYSIVKLTEFLFSNKDIIFVPYDTRQRRLRRIFHSVMGVYGEGAERFESLVLGELGLMVDELRGCAGRDVRMDEVLGKPLKNILCMLLLGERPHTTDHVEIMERFDFRANKIFTTKVQLALTLFPFLWWVPNKYRTYLDQAGDSRRDVQKLITDHRSSYVPGKHRGMLDTLFEAQRKPGNEWLDDETVTVYATILFFGSHVTTRSTLLAAFMFLLNNPDVVRKVQEEIDRVIGDRLPRVSDRSDMNYTEAVVLETLRTYYQIPFISLRNAREDFEYKGYTIPKKTMIMTNSECLDYNPDHFEDPMKFKPERLLDSKGTIYPADHPVRKAFMPFGLGARICPGEVFARSRIFLFIVHVLQNFDIFPPDSEPIVKEDPRAYDKTLEGFVRQTPPYKLKFRPRTAKTC</sequence>
<accession>A0ABM0ZWW2</accession>
<dbReference type="RefSeq" id="XP_012936173.2">
    <property type="nucleotide sequence ID" value="XM_013080719.2"/>
</dbReference>
<dbReference type="PRINTS" id="PR00463">
    <property type="entry name" value="EP450I"/>
</dbReference>
<dbReference type="Proteomes" id="UP000694888">
    <property type="component" value="Unplaced"/>
</dbReference>
<dbReference type="GeneID" id="101856089"/>
<evidence type="ECO:0000256" key="4">
    <source>
        <dbReference type="RuleBase" id="RU000461"/>
    </source>
</evidence>
<dbReference type="InterPro" id="IPR036396">
    <property type="entry name" value="Cyt_P450_sf"/>
</dbReference>
<dbReference type="PRINTS" id="PR00385">
    <property type="entry name" value="P450"/>
</dbReference>
<dbReference type="InterPro" id="IPR050182">
    <property type="entry name" value="Cytochrome_P450_fam2"/>
</dbReference>
<evidence type="ECO:0000313" key="7">
    <source>
        <dbReference type="RefSeq" id="XP_012936173.2"/>
    </source>
</evidence>
<gene>
    <name evidence="7" type="primary">LOC101856089</name>
</gene>
<name>A0ABM0ZWW2_APLCA</name>
<reference evidence="7" key="1">
    <citation type="submission" date="2025-08" db="UniProtKB">
        <authorList>
            <consortium name="RefSeq"/>
        </authorList>
    </citation>
    <scope>IDENTIFICATION</scope>
</reference>
<dbReference type="Gene3D" id="1.10.630.10">
    <property type="entry name" value="Cytochrome P450"/>
    <property type="match status" value="1"/>
</dbReference>
<evidence type="ECO:0000313" key="6">
    <source>
        <dbReference type="Proteomes" id="UP000694888"/>
    </source>
</evidence>
<keyword evidence="3 4" id="KW-0408">Iron</keyword>
<keyword evidence="2 4" id="KW-0479">Metal-binding</keyword>
<dbReference type="PANTHER" id="PTHR24300">
    <property type="entry name" value="CYTOCHROME P450 508A4-RELATED"/>
    <property type="match status" value="1"/>
</dbReference>
<keyword evidence="4" id="KW-0560">Oxidoreductase</keyword>
<keyword evidence="5" id="KW-0812">Transmembrane</keyword>
<comment type="similarity">
    <text evidence="1 4">Belongs to the cytochrome P450 family.</text>
</comment>
<dbReference type="InterPro" id="IPR002401">
    <property type="entry name" value="Cyt_P450_E_grp-I"/>
</dbReference>